<keyword evidence="1" id="KW-0812">Transmembrane</keyword>
<gene>
    <name evidence="2" type="ORF">CRENBAI_017655</name>
</gene>
<keyword evidence="1" id="KW-1133">Transmembrane helix</keyword>
<organism evidence="2 3">
    <name type="scientific">Crenichthys baileyi</name>
    <name type="common">White River springfish</name>
    <dbReference type="NCBI Taxonomy" id="28760"/>
    <lineage>
        <taxon>Eukaryota</taxon>
        <taxon>Metazoa</taxon>
        <taxon>Chordata</taxon>
        <taxon>Craniata</taxon>
        <taxon>Vertebrata</taxon>
        <taxon>Euteleostomi</taxon>
        <taxon>Actinopterygii</taxon>
        <taxon>Neopterygii</taxon>
        <taxon>Teleostei</taxon>
        <taxon>Neoteleostei</taxon>
        <taxon>Acanthomorphata</taxon>
        <taxon>Ovalentaria</taxon>
        <taxon>Atherinomorphae</taxon>
        <taxon>Cyprinodontiformes</taxon>
        <taxon>Goodeidae</taxon>
        <taxon>Crenichthys</taxon>
    </lineage>
</organism>
<feature type="transmembrane region" description="Helical" evidence="1">
    <location>
        <begin position="31"/>
        <end position="49"/>
    </location>
</feature>
<comment type="caution">
    <text evidence="2">The sequence shown here is derived from an EMBL/GenBank/DDBJ whole genome shotgun (WGS) entry which is preliminary data.</text>
</comment>
<evidence type="ECO:0000313" key="3">
    <source>
        <dbReference type="Proteomes" id="UP001311232"/>
    </source>
</evidence>
<protein>
    <submittedName>
        <fullName evidence="2">Uncharacterized protein</fullName>
    </submittedName>
</protein>
<name>A0AAV9RRD8_9TELE</name>
<evidence type="ECO:0000256" key="1">
    <source>
        <dbReference type="SAM" id="Phobius"/>
    </source>
</evidence>
<keyword evidence="1" id="KW-0472">Membrane</keyword>
<proteinExistence type="predicted"/>
<reference evidence="2 3" key="1">
    <citation type="submission" date="2021-06" db="EMBL/GenBank/DDBJ databases">
        <authorList>
            <person name="Palmer J.M."/>
        </authorList>
    </citation>
    <scope>NUCLEOTIDE SEQUENCE [LARGE SCALE GENOMIC DNA]</scope>
    <source>
        <strain evidence="2 3">MEX-2019</strain>
        <tissue evidence="2">Muscle</tissue>
    </source>
</reference>
<sequence length="101" mass="11478">MQKACVSSKVGVFPLCQCKRRYSQFFISKELGLWTTLYLGSLIFLTNILQHVKIIPFVSSAITLSTGVPQVSVLRQIIFSFNTWLQTYTHGSNALLKFEFP</sequence>
<keyword evidence="3" id="KW-1185">Reference proteome</keyword>
<dbReference type="Proteomes" id="UP001311232">
    <property type="component" value="Unassembled WGS sequence"/>
</dbReference>
<dbReference type="EMBL" id="JAHHUM010001482">
    <property type="protein sequence ID" value="KAK5611387.1"/>
    <property type="molecule type" value="Genomic_DNA"/>
</dbReference>
<dbReference type="AlphaFoldDB" id="A0AAV9RRD8"/>
<evidence type="ECO:0000313" key="2">
    <source>
        <dbReference type="EMBL" id="KAK5611387.1"/>
    </source>
</evidence>
<accession>A0AAV9RRD8</accession>